<name>A0A1F7S5J9_9BACT</name>
<feature type="domain" description="HicB-like antitoxin of toxin-antitoxin system" evidence="1">
    <location>
        <begin position="3"/>
        <end position="54"/>
    </location>
</feature>
<evidence type="ECO:0000259" key="1">
    <source>
        <dbReference type="Pfam" id="PF15919"/>
    </source>
</evidence>
<dbReference type="AlphaFoldDB" id="A0A1F7S5J9"/>
<dbReference type="InterPro" id="IPR051404">
    <property type="entry name" value="TA_system_antitoxin"/>
</dbReference>
<evidence type="ECO:0000313" key="2">
    <source>
        <dbReference type="EMBL" id="OGL49062.1"/>
    </source>
</evidence>
<dbReference type="PANTHER" id="PTHR34504:SF2">
    <property type="entry name" value="UPF0150 PROTEIN SSL0259"/>
    <property type="match status" value="1"/>
</dbReference>
<organism evidence="2 3">
    <name type="scientific">Candidatus Schekmanbacteria bacterium RBG_13_48_7</name>
    <dbReference type="NCBI Taxonomy" id="1817878"/>
    <lineage>
        <taxon>Bacteria</taxon>
        <taxon>Candidatus Schekmaniibacteriota</taxon>
    </lineage>
</organism>
<dbReference type="Gene3D" id="3.30.160.250">
    <property type="match status" value="1"/>
</dbReference>
<gene>
    <name evidence="2" type="ORF">A2161_17055</name>
</gene>
<accession>A0A1F7S5J9</accession>
<comment type="caution">
    <text evidence="2">The sequence shown here is derived from an EMBL/GenBank/DDBJ whole genome shotgun (WGS) entry which is preliminary data.</text>
</comment>
<dbReference type="Pfam" id="PF15919">
    <property type="entry name" value="HicB_lk_antitox"/>
    <property type="match status" value="1"/>
</dbReference>
<proteinExistence type="predicted"/>
<dbReference type="Proteomes" id="UP000179266">
    <property type="component" value="Unassembled WGS sequence"/>
</dbReference>
<dbReference type="EMBL" id="MGDD01000023">
    <property type="protein sequence ID" value="OGL49062.1"/>
    <property type="molecule type" value="Genomic_DNA"/>
</dbReference>
<evidence type="ECO:0000313" key="3">
    <source>
        <dbReference type="Proteomes" id="UP000179266"/>
    </source>
</evidence>
<sequence>MKYPVVINKSEYGYDAHCPMLPGCHSQGDTFEEAVENIKDAIKTYLQMIAEETKGASIYEVEVSP</sequence>
<protein>
    <recommendedName>
        <fullName evidence="1">HicB-like antitoxin of toxin-antitoxin system domain-containing protein</fullName>
    </recommendedName>
</protein>
<dbReference type="InterPro" id="IPR031807">
    <property type="entry name" value="HicB-like"/>
</dbReference>
<dbReference type="PANTHER" id="PTHR34504">
    <property type="entry name" value="ANTITOXIN HICB"/>
    <property type="match status" value="1"/>
</dbReference>
<dbReference type="SUPFAM" id="SSF143100">
    <property type="entry name" value="TTHA1013/TTHA0281-like"/>
    <property type="match status" value="1"/>
</dbReference>
<reference evidence="2 3" key="1">
    <citation type="journal article" date="2016" name="Nat. Commun.">
        <title>Thousands of microbial genomes shed light on interconnected biogeochemical processes in an aquifer system.</title>
        <authorList>
            <person name="Anantharaman K."/>
            <person name="Brown C.T."/>
            <person name="Hug L.A."/>
            <person name="Sharon I."/>
            <person name="Castelle C.J."/>
            <person name="Probst A.J."/>
            <person name="Thomas B.C."/>
            <person name="Singh A."/>
            <person name="Wilkins M.J."/>
            <person name="Karaoz U."/>
            <person name="Brodie E.L."/>
            <person name="Williams K.H."/>
            <person name="Hubbard S.S."/>
            <person name="Banfield J.F."/>
        </authorList>
    </citation>
    <scope>NUCLEOTIDE SEQUENCE [LARGE SCALE GENOMIC DNA]</scope>
</reference>
<dbReference type="InterPro" id="IPR035069">
    <property type="entry name" value="TTHA1013/TTHA0281-like"/>
</dbReference>